<sequence length="113" mass="13119">MIKEVMKHFKLDLENDGIISIGDTLDALVVQDKDENDKITVYNIANFPEHIRFASHLLALLAFADFTKILLTNRIFKENYNRSMGKLTKLWNRYNRSILASDTVHSIFVKNYA</sequence>
<reference evidence="1 2" key="1">
    <citation type="journal article" date="2023" name="Nucleic Acids Res.">
        <title>The hologenome of Daphnia magna reveals possible DNA methylation and microbiome-mediated evolution of the host genome.</title>
        <authorList>
            <person name="Chaturvedi A."/>
            <person name="Li X."/>
            <person name="Dhandapani V."/>
            <person name="Marshall H."/>
            <person name="Kissane S."/>
            <person name="Cuenca-Cambronero M."/>
            <person name="Asole G."/>
            <person name="Calvet F."/>
            <person name="Ruiz-Romero M."/>
            <person name="Marangio P."/>
            <person name="Guigo R."/>
            <person name="Rago D."/>
            <person name="Mirbahai L."/>
            <person name="Eastwood N."/>
            <person name="Colbourne J.K."/>
            <person name="Zhou J."/>
            <person name="Mallon E."/>
            <person name="Orsini L."/>
        </authorList>
    </citation>
    <scope>NUCLEOTIDE SEQUENCE [LARGE SCALE GENOMIC DNA]</scope>
    <source>
        <strain evidence="1">LRV0_1</strain>
    </source>
</reference>
<gene>
    <name evidence="1" type="ORF">OUZ56_032111</name>
</gene>
<keyword evidence="2" id="KW-1185">Reference proteome</keyword>
<accession>A0ABQ9ZW60</accession>
<organism evidence="1 2">
    <name type="scientific">Daphnia magna</name>
    <dbReference type="NCBI Taxonomy" id="35525"/>
    <lineage>
        <taxon>Eukaryota</taxon>
        <taxon>Metazoa</taxon>
        <taxon>Ecdysozoa</taxon>
        <taxon>Arthropoda</taxon>
        <taxon>Crustacea</taxon>
        <taxon>Branchiopoda</taxon>
        <taxon>Diplostraca</taxon>
        <taxon>Cladocera</taxon>
        <taxon>Anomopoda</taxon>
        <taxon>Daphniidae</taxon>
        <taxon>Daphnia</taxon>
    </lineage>
</organism>
<proteinExistence type="predicted"/>
<evidence type="ECO:0000313" key="1">
    <source>
        <dbReference type="EMBL" id="KAK4017160.1"/>
    </source>
</evidence>
<protein>
    <submittedName>
        <fullName evidence="1">Uncharacterized protein</fullName>
    </submittedName>
</protein>
<comment type="caution">
    <text evidence="1">The sequence shown here is derived from an EMBL/GenBank/DDBJ whole genome shotgun (WGS) entry which is preliminary data.</text>
</comment>
<dbReference type="Proteomes" id="UP001234178">
    <property type="component" value="Unassembled WGS sequence"/>
</dbReference>
<evidence type="ECO:0000313" key="2">
    <source>
        <dbReference type="Proteomes" id="UP001234178"/>
    </source>
</evidence>
<dbReference type="EMBL" id="JAOYFB010000005">
    <property type="protein sequence ID" value="KAK4017160.1"/>
    <property type="molecule type" value="Genomic_DNA"/>
</dbReference>
<name>A0ABQ9ZW60_9CRUS</name>